<organism evidence="4 5">
    <name type="scientific">Acanthopleuribacter pedis</name>
    <dbReference type="NCBI Taxonomy" id="442870"/>
    <lineage>
        <taxon>Bacteria</taxon>
        <taxon>Pseudomonadati</taxon>
        <taxon>Acidobacteriota</taxon>
        <taxon>Holophagae</taxon>
        <taxon>Acanthopleuribacterales</taxon>
        <taxon>Acanthopleuribacteraceae</taxon>
        <taxon>Acanthopleuribacter</taxon>
    </lineage>
</organism>
<accession>A0A8J7QIM6</accession>
<reference evidence="4" key="1">
    <citation type="submission" date="2021-03" db="EMBL/GenBank/DDBJ databases">
        <authorList>
            <person name="Wang G."/>
        </authorList>
    </citation>
    <scope>NUCLEOTIDE SEQUENCE</scope>
    <source>
        <strain evidence="4">KCTC 12899</strain>
    </source>
</reference>
<comment type="caution">
    <text evidence="4">The sequence shown here is derived from an EMBL/GenBank/DDBJ whole genome shotgun (WGS) entry which is preliminary data.</text>
</comment>
<dbReference type="SUPFAM" id="SSF56112">
    <property type="entry name" value="Protein kinase-like (PK-like)"/>
    <property type="match status" value="1"/>
</dbReference>
<dbReference type="InterPro" id="IPR008266">
    <property type="entry name" value="Tyr_kinase_AS"/>
</dbReference>
<protein>
    <submittedName>
        <fullName evidence="4">Protein kinase family protein</fullName>
    </submittedName>
</protein>
<dbReference type="EMBL" id="JAFREP010000008">
    <property type="protein sequence ID" value="MBO1319013.1"/>
    <property type="molecule type" value="Genomic_DNA"/>
</dbReference>
<keyword evidence="1" id="KW-0547">Nucleotide-binding</keyword>
<dbReference type="Gene3D" id="1.10.510.10">
    <property type="entry name" value="Transferase(Phosphotransferase) domain 1"/>
    <property type="match status" value="1"/>
</dbReference>
<name>A0A8J7QIM6_9BACT</name>
<evidence type="ECO:0000313" key="5">
    <source>
        <dbReference type="Proteomes" id="UP000664417"/>
    </source>
</evidence>
<dbReference type="Proteomes" id="UP000664417">
    <property type="component" value="Unassembled WGS sequence"/>
</dbReference>
<dbReference type="InterPro" id="IPR000719">
    <property type="entry name" value="Prot_kinase_dom"/>
</dbReference>
<dbReference type="Pfam" id="PF00069">
    <property type="entry name" value="Pkinase"/>
    <property type="match status" value="1"/>
</dbReference>
<evidence type="ECO:0000313" key="4">
    <source>
        <dbReference type="EMBL" id="MBO1319013.1"/>
    </source>
</evidence>
<dbReference type="GO" id="GO:0004672">
    <property type="term" value="F:protein kinase activity"/>
    <property type="evidence" value="ECO:0007669"/>
    <property type="project" value="InterPro"/>
</dbReference>
<evidence type="ECO:0000256" key="1">
    <source>
        <dbReference type="ARBA" id="ARBA00022741"/>
    </source>
</evidence>
<sequence>MAHTDITDVRDSQNAAHLEELTQEVQQIWPGFHHKILGKLGEGGCGRTLKILWTLSRKPAVLKYLLSAASAQLLANPEAKFNNLSHKSWQRLLEQEASVLWAFRDFEAAVTPLELHSSFVAFVMEFIPNGTLQENLHSNLDWREKVTRMLPVIELLSALQEDGLYHRDIALDNLFLTAEHRLKLGDFGLVHHVDKPIVQLLGCGKPGYLHPDIQNLRKPVRGQFLRNDLQDVYALCICLMGWVKGIEPNAQKSRNWLREGVPTLTHALDPFLFPTPPYPTFATGIGSFAELHDILTKVAKPARSTPVRQTPSQPTSRITEIHETYSSMKVNIQQIRAANFENAAPSNAVISGAPVLTWIDQPDLAIQFGFVPESIVHALSHQDPAWPEAPLVPRAPFPDDERLAGAITWDQAMFLAGFFNLHLPSPQQARALTLPGGALTQIWTNHPADHTDLRYTLVENSRGVAEKNEFRGNANPYRICCLIRTMM</sequence>
<keyword evidence="4" id="KW-0418">Kinase</keyword>
<evidence type="ECO:0000259" key="3">
    <source>
        <dbReference type="PROSITE" id="PS50011"/>
    </source>
</evidence>
<evidence type="ECO:0000256" key="2">
    <source>
        <dbReference type="ARBA" id="ARBA00022840"/>
    </source>
</evidence>
<dbReference type="RefSeq" id="WP_207858834.1">
    <property type="nucleotide sequence ID" value="NZ_JAFREP010000008.1"/>
</dbReference>
<dbReference type="SMART" id="SM00220">
    <property type="entry name" value="S_TKc"/>
    <property type="match status" value="1"/>
</dbReference>
<keyword evidence="2" id="KW-0067">ATP-binding</keyword>
<dbReference type="AlphaFoldDB" id="A0A8J7QIM6"/>
<dbReference type="GO" id="GO:0005886">
    <property type="term" value="C:plasma membrane"/>
    <property type="evidence" value="ECO:0007669"/>
    <property type="project" value="TreeGrafter"/>
</dbReference>
<dbReference type="PANTHER" id="PTHR27001">
    <property type="entry name" value="OS01G0253100 PROTEIN"/>
    <property type="match status" value="1"/>
</dbReference>
<dbReference type="PANTHER" id="PTHR27001:SF931">
    <property type="entry name" value="OS11G0664100 PROTEIN"/>
    <property type="match status" value="1"/>
</dbReference>
<dbReference type="InterPro" id="IPR011009">
    <property type="entry name" value="Kinase-like_dom_sf"/>
</dbReference>
<keyword evidence="5" id="KW-1185">Reference proteome</keyword>
<dbReference type="GO" id="GO:0005524">
    <property type="term" value="F:ATP binding"/>
    <property type="evidence" value="ECO:0007669"/>
    <property type="project" value="UniProtKB-KW"/>
</dbReference>
<keyword evidence="4" id="KW-0808">Transferase</keyword>
<dbReference type="PROSITE" id="PS00109">
    <property type="entry name" value="PROTEIN_KINASE_TYR"/>
    <property type="match status" value="1"/>
</dbReference>
<dbReference type="PROSITE" id="PS50011">
    <property type="entry name" value="PROTEIN_KINASE_DOM"/>
    <property type="match status" value="1"/>
</dbReference>
<feature type="domain" description="Protein kinase" evidence="3">
    <location>
        <begin position="34"/>
        <end position="325"/>
    </location>
</feature>
<proteinExistence type="predicted"/>
<gene>
    <name evidence="4" type="ORF">J3U88_11140</name>
</gene>